<evidence type="ECO:0000256" key="7">
    <source>
        <dbReference type="ARBA" id="ARBA00023237"/>
    </source>
</evidence>
<gene>
    <name evidence="9" type="ORF">BN938_2080</name>
</gene>
<feature type="domain" description="POTRA" evidence="8">
    <location>
        <begin position="36"/>
        <end position="109"/>
    </location>
</feature>
<keyword evidence="5" id="KW-0677">Repeat</keyword>
<name>A0A060RDE6_9BACT</name>
<dbReference type="OrthoDB" id="9802086at2"/>
<evidence type="ECO:0000256" key="1">
    <source>
        <dbReference type="ARBA" id="ARBA00004370"/>
    </source>
</evidence>
<dbReference type="InterPro" id="IPR000184">
    <property type="entry name" value="Bac_surfAg_D15"/>
</dbReference>
<protein>
    <submittedName>
        <fullName evidence="9">Outer membrane protein assembly factor YaeT</fullName>
    </submittedName>
</protein>
<dbReference type="PIRSF" id="PIRSF006076">
    <property type="entry name" value="OM_assembly_OMP85"/>
    <property type="match status" value="1"/>
</dbReference>
<evidence type="ECO:0000313" key="10">
    <source>
        <dbReference type="Proteomes" id="UP000027616"/>
    </source>
</evidence>
<feature type="domain" description="POTRA" evidence="8">
    <location>
        <begin position="369"/>
        <end position="444"/>
    </location>
</feature>
<accession>A0A060RDE6</accession>
<evidence type="ECO:0000256" key="5">
    <source>
        <dbReference type="ARBA" id="ARBA00022737"/>
    </source>
</evidence>
<evidence type="ECO:0000259" key="8">
    <source>
        <dbReference type="PROSITE" id="PS51779"/>
    </source>
</evidence>
<dbReference type="AlphaFoldDB" id="A0A060RDE6"/>
<dbReference type="PANTHER" id="PTHR12815">
    <property type="entry name" value="SORTING AND ASSEMBLY MACHINERY SAMM50 PROTEIN FAMILY MEMBER"/>
    <property type="match status" value="1"/>
</dbReference>
<reference evidence="9 10" key="1">
    <citation type="journal article" date="2015" name="Genome Announc.">
        <title>Complete Genome Sequence of the Novel Leech Symbiont Mucinivorans hirudinis M3T.</title>
        <authorList>
            <person name="Nelson M.C."/>
            <person name="Bomar L."/>
            <person name="Graf J."/>
        </authorList>
    </citation>
    <scope>NUCLEOTIDE SEQUENCE [LARGE SCALE GENOMIC DNA]</scope>
    <source>
        <strain evidence="10">M3</strain>
    </source>
</reference>
<dbReference type="GO" id="GO:0071709">
    <property type="term" value="P:membrane assembly"/>
    <property type="evidence" value="ECO:0007669"/>
    <property type="project" value="InterPro"/>
</dbReference>
<dbReference type="Pfam" id="PF01103">
    <property type="entry name" value="Omp85"/>
    <property type="match status" value="1"/>
</dbReference>
<proteinExistence type="predicted"/>
<organism evidence="9 10">
    <name type="scientific">Mucinivorans hirudinis</name>
    <dbReference type="NCBI Taxonomy" id="1433126"/>
    <lineage>
        <taxon>Bacteria</taxon>
        <taxon>Pseudomonadati</taxon>
        <taxon>Bacteroidota</taxon>
        <taxon>Bacteroidia</taxon>
        <taxon>Bacteroidales</taxon>
        <taxon>Rikenellaceae</taxon>
        <taxon>Mucinivorans</taxon>
    </lineage>
</organism>
<sequence>MRITKTVIFLTLLCVLSVAKAQIIERMNLTQKPRYYVIGNIISNDLEYIHKDYLINSLNLVKGDSILIPGDKIRDAYRRLWDLRHFSDVKIETDFRGDTVDISILLKENRRVAQWKFNGVPKNEEKELVEKMRLKRHQAYTDYLMETNVRLIREYYNEKGFRGAKIDFTLERDTTKWASYIVNFDISKGRRMRIKEIVVEGNDNVPTKGIVKAMKNTNKLGINIFAKTKFNDKEFANDLISAEEYMHSKGYRDAVVLEDSIFVINDRRIGVWMKVKEGQKYYFRDIKWLGNSVHTDDELNMMLQIDKGDVYDSEALNKRLGTKSNPMEQSVSVLYRDKGYLAYIIEPIEKVVGIDSIDVEIRMIEGKQFRINDVTFNGNTRTNDHVIRRELYTDPGELYSQSLLMRTYQRLASMGQFDVTTINPEPIPNFHNETVDIRYSFKEVTNDQLELSGGWGGGMFIASVGLKFSNFAVRKFFEPKSWRPYPAGDNQTLELKIQSNGTYYQAFSASFTEPWLGGRKPNSLSVYFHSSRESNAYILGQVASKFFSTTGAGVSFGKRLNWPDPYFTFSSGISATSYRMQDWDYFLFKNGFSSTVALNLSVGRNSIDDPYQYATQGSNISVSLALTPPFSAIDGQDYANKNMSEQERYRWIEYHKWKLNAQWFFPLYNRKLVLMARAQLGYLGYYNENKRSPFEGFIVGGDGLSGYNVYGTENIGLRGYENASLTPSSGYGVYASVFSKYTVEMRYPFVREGSTLVYGLAFLEAGNAFEHQRDYKPFNLKRSAGVGVRIFLPVLGMLGIDWGYGFDKASPTQANISGSQFHFSIGAQL</sequence>
<evidence type="ECO:0000256" key="6">
    <source>
        <dbReference type="ARBA" id="ARBA00023136"/>
    </source>
</evidence>
<dbReference type="PANTHER" id="PTHR12815:SF47">
    <property type="entry name" value="TRANSLOCATION AND ASSEMBLY MODULE SUBUNIT TAMA"/>
    <property type="match status" value="1"/>
</dbReference>
<keyword evidence="10" id="KW-1185">Reference proteome</keyword>
<keyword evidence="3" id="KW-0812">Transmembrane</keyword>
<dbReference type="InterPro" id="IPR034746">
    <property type="entry name" value="POTRA"/>
</dbReference>
<dbReference type="PATRIC" id="fig|1433126.3.peg.2053"/>
<dbReference type="Gene3D" id="3.10.20.310">
    <property type="entry name" value="membrane protein fhac"/>
    <property type="match status" value="5"/>
</dbReference>
<dbReference type="STRING" id="1433126.BN938_2080"/>
<evidence type="ECO:0000256" key="4">
    <source>
        <dbReference type="ARBA" id="ARBA00022729"/>
    </source>
</evidence>
<evidence type="ECO:0000313" key="9">
    <source>
        <dbReference type="EMBL" id="CDN32153.1"/>
    </source>
</evidence>
<dbReference type="EMBL" id="HG934468">
    <property type="protein sequence ID" value="CDN32153.1"/>
    <property type="molecule type" value="Genomic_DNA"/>
</dbReference>
<dbReference type="GO" id="GO:0019867">
    <property type="term" value="C:outer membrane"/>
    <property type="evidence" value="ECO:0007669"/>
    <property type="project" value="InterPro"/>
</dbReference>
<dbReference type="eggNOG" id="COG4775">
    <property type="taxonomic scope" value="Bacteria"/>
</dbReference>
<dbReference type="InterPro" id="IPR023707">
    <property type="entry name" value="OM_assembly_BamA"/>
</dbReference>
<evidence type="ECO:0000256" key="3">
    <source>
        <dbReference type="ARBA" id="ARBA00022692"/>
    </source>
</evidence>
<keyword evidence="6" id="KW-0472">Membrane</keyword>
<dbReference type="InterPro" id="IPR039910">
    <property type="entry name" value="D15-like"/>
</dbReference>
<dbReference type="Pfam" id="PF07244">
    <property type="entry name" value="POTRA"/>
    <property type="match status" value="2"/>
</dbReference>
<dbReference type="HOGENOM" id="CLU_007664_3_0_10"/>
<comment type="subcellular location">
    <subcellularLocation>
        <location evidence="1">Membrane</location>
    </subcellularLocation>
</comment>
<dbReference type="InterPro" id="IPR010827">
    <property type="entry name" value="BamA/TamA_POTRA"/>
</dbReference>
<dbReference type="Proteomes" id="UP000027616">
    <property type="component" value="Chromosome I"/>
</dbReference>
<evidence type="ECO:0000256" key="2">
    <source>
        <dbReference type="ARBA" id="ARBA00022452"/>
    </source>
</evidence>
<keyword evidence="7" id="KW-0998">Cell outer membrane</keyword>
<keyword evidence="4" id="KW-0732">Signal</keyword>
<dbReference type="PROSITE" id="PS51779">
    <property type="entry name" value="POTRA"/>
    <property type="match status" value="2"/>
</dbReference>
<dbReference type="Gene3D" id="2.40.160.50">
    <property type="entry name" value="membrane protein fhac: a member of the omp85/tpsb transporter family"/>
    <property type="match status" value="1"/>
</dbReference>
<keyword evidence="2" id="KW-1134">Transmembrane beta strand</keyword>
<dbReference type="KEGG" id="rbc:BN938_2080"/>